<feature type="transmembrane region" description="Helical" evidence="6">
    <location>
        <begin position="47"/>
        <end position="69"/>
    </location>
</feature>
<dbReference type="Proteomes" id="UP001151760">
    <property type="component" value="Unassembled WGS sequence"/>
</dbReference>
<proteinExistence type="inferred from homology"/>
<comment type="caution">
    <text evidence="7">The sequence shown here is derived from an EMBL/GenBank/DDBJ whole genome shotgun (WGS) entry which is preliminary data.</text>
</comment>
<evidence type="ECO:0000256" key="1">
    <source>
        <dbReference type="ARBA" id="ARBA00004141"/>
    </source>
</evidence>
<keyword evidence="4 6" id="KW-1133">Transmembrane helix</keyword>
<protein>
    <submittedName>
        <fullName evidence="7">Transmembrane protein 45B-like protein</fullName>
    </submittedName>
</protein>
<evidence type="ECO:0000256" key="4">
    <source>
        <dbReference type="ARBA" id="ARBA00022989"/>
    </source>
</evidence>
<keyword evidence="5 6" id="KW-0472">Membrane</keyword>
<keyword evidence="8" id="KW-1185">Reference proteome</keyword>
<comment type="subcellular location">
    <subcellularLocation>
        <location evidence="1">Membrane</location>
        <topology evidence="1">Multi-pass membrane protein</topology>
    </subcellularLocation>
</comment>
<evidence type="ECO:0000313" key="8">
    <source>
        <dbReference type="Proteomes" id="UP001151760"/>
    </source>
</evidence>
<dbReference type="Pfam" id="PF04819">
    <property type="entry name" value="DUF716"/>
    <property type="match status" value="1"/>
</dbReference>
<feature type="transmembrane region" description="Helical" evidence="6">
    <location>
        <begin position="184"/>
        <end position="202"/>
    </location>
</feature>
<evidence type="ECO:0000256" key="6">
    <source>
        <dbReference type="SAM" id="Phobius"/>
    </source>
</evidence>
<evidence type="ECO:0000256" key="5">
    <source>
        <dbReference type="ARBA" id="ARBA00023136"/>
    </source>
</evidence>
<reference evidence="7" key="2">
    <citation type="submission" date="2022-01" db="EMBL/GenBank/DDBJ databases">
        <authorList>
            <person name="Yamashiro T."/>
            <person name="Shiraishi A."/>
            <person name="Satake H."/>
            <person name="Nakayama K."/>
        </authorList>
    </citation>
    <scope>NUCLEOTIDE SEQUENCE</scope>
</reference>
<organism evidence="7 8">
    <name type="scientific">Tanacetum coccineum</name>
    <dbReference type="NCBI Taxonomy" id="301880"/>
    <lineage>
        <taxon>Eukaryota</taxon>
        <taxon>Viridiplantae</taxon>
        <taxon>Streptophyta</taxon>
        <taxon>Embryophyta</taxon>
        <taxon>Tracheophyta</taxon>
        <taxon>Spermatophyta</taxon>
        <taxon>Magnoliopsida</taxon>
        <taxon>eudicotyledons</taxon>
        <taxon>Gunneridae</taxon>
        <taxon>Pentapetalae</taxon>
        <taxon>asterids</taxon>
        <taxon>campanulids</taxon>
        <taxon>Asterales</taxon>
        <taxon>Asteraceae</taxon>
        <taxon>Asteroideae</taxon>
        <taxon>Anthemideae</taxon>
        <taxon>Anthemidinae</taxon>
        <taxon>Tanacetum</taxon>
    </lineage>
</organism>
<evidence type="ECO:0000256" key="2">
    <source>
        <dbReference type="ARBA" id="ARBA00006948"/>
    </source>
</evidence>
<feature type="transmembrane region" description="Helical" evidence="6">
    <location>
        <begin position="95"/>
        <end position="114"/>
    </location>
</feature>
<name>A0ABQ4XI71_9ASTR</name>
<dbReference type="PANTHER" id="PTHR46285:SF3">
    <property type="entry name" value="PROTEINASE INHIBITOR I4, SERPIN (DUF716)"/>
    <property type="match status" value="1"/>
</dbReference>
<comment type="similarity">
    <text evidence="2">Belongs to the TMEM45 family.</text>
</comment>
<feature type="transmembrane region" description="Helical" evidence="6">
    <location>
        <begin position="240"/>
        <end position="258"/>
    </location>
</feature>
<keyword evidence="3 6" id="KW-0812">Transmembrane</keyword>
<feature type="transmembrane region" description="Helical" evidence="6">
    <location>
        <begin position="6"/>
        <end position="26"/>
    </location>
</feature>
<gene>
    <name evidence="7" type="ORF">Tco_0679516</name>
</gene>
<feature type="transmembrane region" description="Helical" evidence="6">
    <location>
        <begin position="121"/>
        <end position="139"/>
    </location>
</feature>
<sequence>MGTLMGHVAPGFGFLVIGLWHLINHIKLHVQNPKTYRSLPWFPSTKIRYLELFLIMIGCTMSVAMELFIGPERHQPFDTDGTIPSNHLHNFEHSFISMMFFVYAAFAIILDKFVPKVQYELTQLLGGIAFAQQLLLFHLHSADHMGVEGQYHMLLQILILIALITTLMGISYQKSFVVSFIRSISIFYIGLWLMVMGFMLWTKSLIPKGCFLNLEEGHHVVRCHGDEALERAKSLVNIQFSWYSIWVVIFAMTLYVAMHKIYERRNEYQSLTRHDQDDQELVDQDIEAQKSSTHKFDQSKSFLQMEKSFAPIDMER</sequence>
<accession>A0ABQ4XI71</accession>
<dbReference type="InterPro" id="IPR006904">
    <property type="entry name" value="DUF716"/>
</dbReference>
<dbReference type="EMBL" id="BQNB010009541">
    <property type="protein sequence ID" value="GJS64952.1"/>
    <property type="molecule type" value="Genomic_DNA"/>
</dbReference>
<evidence type="ECO:0000256" key="3">
    <source>
        <dbReference type="ARBA" id="ARBA00022692"/>
    </source>
</evidence>
<reference evidence="7" key="1">
    <citation type="journal article" date="2022" name="Int. J. Mol. Sci.">
        <title>Draft Genome of Tanacetum Coccineum: Genomic Comparison of Closely Related Tanacetum-Family Plants.</title>
        <authorList>
            <person name="Yamashiro T."/>
            <person name="Shiraishi A."/>
            <person name="Nakayama K."/>
            <person name="Satake H."/>
        </authorList>
    </citation>
    <scope>NUCLEOTIDE SEQUENCE</scope>
</reference>
<feature type="transmembrane region" description="Helical" evidence="6">
    <location>
        <begin position="151"/>
        <end position="172"/>
    </location>
</feature>
<dbReference type="PANTHER" id="PTHR46285">
    <property type="entry name" value="PROTEINASE INHIBITOR I4, SERPIN (DUF716)-RELATED"/>
    <property type="match status" value="1"/>
</dbReference>
<evidence type="ECO:0000313" key="7">
    <source>
        <dbReference type="EMBL" id="GJS64952.1"/>
    </source>
</evidence>